<gene>
    <name evidence="1" type="ORF">SAMN05660866_03126</name>
</gene>
<protein>
    <submittedName>
        <fullName evidence="1">Uncharacterized protein</fullName>
    </submittedName>
</protein>
<reference evidence="2" key="1">
    <citation type="submission" date="2017-02" db="EMBL/GenBank/DDBJ databases">
        <authorList>
            <person name="Varghese N."/>
            <person name="Submissions S."/>
        </authorList>
    </citation>
    <scope>NUCLEOTIDE SEQUENCE [LARGE SCALE GENOMIC DNA]</scope>
    <source>
        <strain evidence="2">DSM 23546</strain>
    </source>
</reference>
<evidence type="ECO:0000313" key="2">
    <source>
        <dbReference type="Proteomes" id="UP000190339"/>
    </source>
</evidence>
<sequence length="56" mass="6499">MENLNTALHAPKYNSYSSILERSQVQILAIGYQVVMFKSKLKKQLKFFVSALLFNF</sequence>
<dbReference type="AlphaFoldDB" id="A0A1T5DUL3"/>
<dbReference type="STRING" id="561365.SAMN05660866_03126"/>
<dbReference type="EMBL" id="FUYL01000010">
    <property type="protein sequence ID" value="SKB75341.1"/>
    <property type="molecule type" value="Genomic_DNA"/>
</dbReference>
<dbReference type="Proteomes" id="UP000190339">
    <property type="component" value="Unassembled WGS sequence"/>
</dbReference>
<keyword evidence="2" id="KW-1185">Reference proteome</keyword>
<evidence type="ECO:0000313" key="1">
    <source>
        <dbReference type="EMBL" id="SKB75341.1"/>
    </source>
</evidence>
<proteinExistence type="predicted"/>
<name>A0A1T5DUL3_9FLAO</name>
<accession>A0A1T5DUL3</accession>
<organism evidence="1 2">
    <name type="scientific">Maribacter arcticus</name>
    <dbReference type="NCBI Taxonomy" id="561365"/>
    <lineage>
        <taxon>Bacteria</taxon>
        <taxon>Pseudomonadati</taxon>
        <taxon>Bacteroidota</taxon>
        <taxon>Flavobacteriia</taxon>
        <taxon>Flavobacteriales</taxon>
        <taxon>Flavobacteriaceae</taxon>
        <taxon>Maribacter</taxon>
    </lineage>
</organism>